<keyword evidence="2" id="KW-1185">Reference proteome</keyword>
<dbReference type="EMBL" id="CP002521">
    <property type="protein sequence ID" value="ADX48565.1"/>
    <property type="molecule type" value="Genomic_DNA"/>
</dbReference>
<dbReference type="AlphaFoldDB" id="F0QBU9"/>
<organism evidence="1 2">
    <name type="scientific">Paracidovorax avenae (strain ATCC 19860 / DSM 7227 / CCUG 15838 / JCM 20985 / LMG 2117 / NCPPB 1011)</name>
    <name type="common">Acidovorax avenae</name>
    <dbReference type="NCBI Taxonomy" id="643561"/>
    <lineage>
        <taxon>Bacteria</taxon>
        <taxon>Pseudomonadati</taxon>
        <taxon>Pseudomonadota</taxon>
        <taxon>Betaproteobacteria</taxon>
        <taxon>Burkholderiales</taxon>
        <taxon>Comamonadaceae</taxon>
        <taxon>Paracidovorax</taxon>
    </lineage>
</organism>
<evidence type="ECO:0000313" key="1">
    <source>
        <dbReference type="EMBL" id="ADX48565.1"/>
    </source>
</evidence>
<evidence type="ECO:0000313" key="2">
    <source>
        <dbReference type="Proteomes" id="UP000002482"/>
    </source>
</evidence>
<name>F0QBU9_PARA1</name>
<dbReference type="Proteomes" id="UP000002482">
    <property type="component" value="Chromosome"/>
</dbReference>
<proteinExistence type="predicted"/>
<protein>
    <submittedName>
        <fullName evidence="1">Uncharacterized protein</fullName>
    </submittedName>
</protein>
<reference evidence="1" key="1">
    <citation type="submission" date="2011-02" db="EMBL/GenBank/DDBJ databases">
        <title>Complete sequence of Acidovorax avenae subsp. avenae ATCC 19860.</title>
        <authorList>
            <consortium name="US DOE Joint Genome Institute"/>
            <person name="Lucas S."/>
            <person name="Copeland A."/>
            <person name="Lapidus A."/>
            <person name="Cheng J.-F."/>
            <person name="Goodwin L."/>
            <person name="Pitluck S."/>
            <person name="Chertkov O."/>
            <person name="Held B."/>
            <person name="Detter J.C."/>
            <person name="Han C."/>
            <person name="Tapia R."/>
            <person name="Land M."/>
            <person name="Hauser L."/>
            <person name="Kyrpides N."/>
            <person name="Ivanova N."/>
            <person name="Ovchinnikova G."/>
            <person name="Pagani I."/>
            <person name="Gordon S."/>
            <person name="Woyke T."/>
        </authorList>
    </citation>
    <scope>NUCLEOTIDE SEQUENCE</scope>
    <source>
        <strain evidence="1">ATCC 19860</strain>
    </source>
</reference>
<dbReference type="KEGG" id="aaa:Acav_4686"/>
<gene>
    <name evidence="1" type="ordered locus">Acav_4686</name>
</gene>
<sequence>MHLDMQMVVMPRERVDPGDAAVIEEYCPDHSSGLEACHESGGGLPVIVRAAVLHRKLPAIFPERADVDLQPVTVAVVRAERCTASQTDVSDAEASVVHQRPFAPRSQEKIQELRVAILAGSVHGRTIVLITALFRILRKHPVISIVLR</sequence>
<dbReference type="HOGENOM" id="CLU_1754841_0_0_4"/>
<accession>F0QBU9</accession>